<accession>A0ACC2B670</accession>
<proteinExistence type="predicted"/>
<keyword evidence="2" id="KW-1185">Reference proteome</keyword>
<dbReference type="Proteomes" id="UP001162992">
    <property type="component" value="Chromosome 17"/>
</dbReference>
<name>A0ACC2B670_DIPCM</name>
<gene>
    <name evidence="1" type="ORF">O6H91_17G043500</name>
</gene>
<comment type="caution">
    <text evidence="1">The sequence shown here is derived from an EMBL/GenBank/DDBJ whole genome shotgun (WGS) entry which is preliminary data.</text>
</comment>
<reference evidence="2" key="1">
    <citation type="journal article" date="2024" name="Proc. Natl. Acad. Sci. U.S.A.">
        <title>Extraordinary preservation of gene collinearity over three hundred million years revealed in homosporous lycophytes.</title>
        <authorList>
            <person name="Li C."/>
            <person name="Wickell D."/>
            <person name="Kuo L.Y."/>
            <person name="Chen X."/>
            <person name="Nie B."/>
            <person name="Liao X."/>
            <person name="Peng D."/>
            <person name="Ji J."/>
            <person name="Jenkins J."/>
            <person name="Williams M."/>
            <person name="Shu S."/>
            <person name="Plott C."/>
            <person name="Barry K."/>
            <person name="Rajasekar S."/>
            <person name="Grimwood J."/>
            <person name="Han X."/>
            <person name="Sun S."/>
            <person name="Hou Z."/>
            <person name="He W."/>
            <person name="Dai G."/>
            <person name="Sun C."/>
            <person name="Schmutz J."/>
            <person name="Leebens-Mack J.H."/>
            <person name="Li F.W."/>
            <person name="Wang L."/>
        </authorList>
    </citation>
    <scope>NUCLEOTIDE SEQUENCE [LARGE SCALE GENOMIC DNA]</scope>
    <source>
        <strain evidence="2">cv. PW_Plant_1</strain>
    </source>
</reference>
<dbReference type="EMBL" id="CM055108">
    <property type="protein sequence ID" value="KAJ7525266.1"/>
    <property type="molecule type" value="Genomic_DNA"/>
</dbReference>
<evidence type="ECO:0000313" key="2">
    <source>
        <dbReference type="Proteomes" id="UP001162992"/>
    </source>
</evidence>
<organism evidence="1 2">
    <name type="scientific">Diphasiastrum complanatum</name>
    <name type="common">Issler's clubmoss</name>
    <name type="synonym">Lycopodium complanatum</name>
    <dbReference type="NCBI Taxonomy" id="34168"/>
    <lineage>
        <taxon>Eukaryota</taxon>
        <taxon>Viridiplantae</taxon>
        <taxon>Streptophyta</taxon>
        <taxon>Embryophyta</taxon>
        <taxon>Tracheophyta</taxon>
        <taxon>Lycopodiopsida</taxon>
        <taxon>Lycopodiales</taxon>
        <taxon>Lycopodiaceae</taxon>
        <taxon>Lycopodioideae</taxon>
        <taxon>Diphasiastrum</taxon>
    </lineage>
</organism>
<protein>
    <submittedName>
        <fullName evidence="1">Uncharacterized protein</fullName>
    </submittedName>
</protein>
<evidence type="ECO:0000313" key="1">
    <source>
        <dbReference type="EMBL" id="KAJ7525266.1"/>
    </source>
</evidence>
<sequence length="313" mass="36218">MVDATTAHQLIEQWEQLIQKPRTKPSPTLMAKSAKRIPRNSVRARKCWRTMVSSSMKPRFRGLNFGRRNANTLYTIFWDEWVGADRLMKVTEANLEKQRKLFKYQNGDKRLKGHIPQGKLKVPIGRGKKRKSEFGVEDKEGEEAEHLLKLQMPGILKKQLVDDWELISQLGKLIKLPRSPNVEEILKKYLEFKLKRGDMVGDSLVEVLNGLRSYFDKALPALLLYKAEREQYAEVISENNTSPSSIYGAEHLLRLFVKLPDLLAYTNMEEEALNVLQQKLADFLRFLQKNQSSFFVSSYDGPQVEIHSKAQKK</sequence>